<protein>
    <submittedName>
        <fullName evidence="1">Uncharacterized protein</fullName>
    </submittedName>
</protein>
<dbReference type="EMBL" id="JAPAAF010000017">
    <property type="protein sequence ID" value="MCW0483495.1"/>
    <property type="molecule type" value="Genomic_DNA"/>
</dbReference>
<gene>
    <name evidence="1" type="ORF">N2K84_12195</name>
</gene>
<dbReference type="AlphaFoldDB" id="A0AA41Y7X0"/>
<keyword evidence="2" id="KW-1185">Reference proteome</keyword>
<evidence type="ECO:0000313" key="2">
    <source>
        <dbReference type="Proteomes" id="UP001163821"/>
    </source>
</evidence>
<sequence length="134" mass="15342">MRKYYAKVKLNYSNHQQPINQAKYTCTASGRQQAIQQIEQRLNELPPYVSYQIITLSENPFELFNYRAMLRGEYHNGKMSPVPIIVKAESATEASNLAKEVASRIKEIKSFEIGPPHLVSESEPENASLFSKMF</sequence>
<organism evidence="1 2">
    <name type="scientific">Gaoshiqia sediminis</name>
    <dbReference type="NCBI Taxonomy" id="2986998"/>
    <lineage>
        <taxon>Bacteria</taxon>
        <taxon>Pseudomonadati</taxon>
        <taxon>Bacteroidota</taxon>
        <taxon>Bacteroidia</taxon>
        <taxon>Marinilabiliales</taxon>
        <taxon>Prolixibacteraceae</taxon>
        <taxon>Gaoshiqia</taxon>
    </lineage>
</organism>
<dbReference type="Proteomes" id="UP001163821">
    <property type="component" value="Unassembled WGS sequence"/>
</dbReference>
<name>A0AA41Y7X0_9BACT</name>
<evidence type="ECO:0000313" key="1">
    <source>
        <dbReference type="EMBL" id="MCW0483495.1"/>
    </source>
</evidence>
<proteinExistence type="predicted"/>
<reference evidence="1" key="1">
    <citation type="submission" date="2022-10" db="EMBL/GenBank/DDBJ databases">
        <title>Gaoshiqiia sediminis gen. nov., sp. nov., isolated from coastal sediment.</title>
        <authorList>
            <person name="Yu W.X."/>
            <person name="Mu D.S."/>
            <person name="Du J.Z."/>
            <person name="Liang Y.Q."/>
        </authorList>
    </citation>
    <scope>NUCLEOTIDE SEQUENCE</scope>
    <source>
        <strain evidence="1">A06</strain>
    </source>
</reference>
<comment type="caution">
    <text evidence="1">The sequence shown here is derived from an EMBL/GenBank/DDBJ whole genome shotgun (WGS) entry which is preliminary data.</text>
</comment>
<dbReference type="RefSeq" id="WP_282592096.1">
    <property type="nucleotide sequence ID" value="NZ_JAPAAF010000017.1"/>
</dbReference>
<accession>A0AA41Y7X0</accession>